<accession>A0A4Q7MGQ0</accession>
<dbReference type="RefSeq" id="WP_242611502.1">
    <property type="nucleotide sequence ID" value="NZ_CBCSEB010000018.1"/>
</dbReference>
<dbReference type="Pfam" id="PF14539">
    <property type="entry name" value="DUF4442"/>
    <property type="match status" value="1"/>
</dbReference>
<dbReference type="AlphaFoldDB" id="A0A4Q7MGQ0"/>
<dbReference type="InterPro" id="IPR029069">
    <property type="entry name" value="HotDog_dom_sf"/>
</dbReference>
<proteinExistence type="predicted"/>
<dbReference type="InterPro" id="IPR027961">
    <property type="entry name" value="DUF4442"/>
</dbReference>
<protein>
    <submittedName>
        <fullName evidence="1">Uncharacterized protein DUF4442</fullName>
    </submittedName>
</protein>
<dbReference type="EMBL" id="SGWZ01000005">
    <property type="protein sequence ID" value="RZS66653.1"/>
    <property type="molecule type" value="Genomic_DNA"/>
</dbReference>
<dbReference type="Gene3D" id="3.10.129.10">
    <property type="entry name" value="Hotdog Thioesterase"/>
    <property type="match status" value="1"/>
</dbReference>
<name>A0A4Q7MGQ0_9BURK</name>
<reference evidence="1 2" key="1">
    <citation type="submission" date="2019-02" db="EMBL/GenBank/DDBJ databases">
        <title>Genomic Encyclopedia of Type Strains, Phase IV (KMG-IV): sequencing the most valuable type-strain genomes for metagenomic binning, comparative biology and taxonomic classification.</title>
        <authorList>
            <person name="Goeker M."/>
        </authorList>
    </citation>
    <scope>NUCLEOTIDE SEQUENCE [LARGE SCALE GENOMIC DNA]</scope>
    <source>
        <strain evidence="1 2">DSM 16618</strain>
    </source>
</reference>
<comment type="caution">
    <text evidence="1">The sequence shown here is derived from an EMBL/GenBank/DDBJ whole genome shotgun (WGS) entry which is preliminary data.</text>
</comment>
<dbReference type="Proteomes" id="UP000292039">
    <property type="component" value="Unassembled WGS sequence"/>
</dbReference>
<evidence type="ECO:0000313" key="2">
    <source>
        <dbReference type="Proteomes" id="UP000292039"/>
    </source>
</evidence>
<sequence>MSTPLDWLSRLPLAWRAPAVRLGFNMHPGFRGMGGRVVHVEPDLSCMRVRLPWRRRTRNMLGSIYGGSLFGVTDGPHPLLLTLRLGRDVIIWDKQAAIRFRRPAYQVLYADFRVTDDEVASIRQVLDQEHETIRVYNVDLVDAQGTVYATVERTLYIATRAHYAERKREKELGARQAAASADAESTQ</sequence>
<organism evidence="1 2">
    <name type="scientific">Kerstersia gyiorum</name>
    <dbReference type="NCBI Taxonomy" id="206506"/>
    <lineage>
        <taxon>Bacteria</taxon>
        <taxon>Pseudomonadati</taxon>
        <taxon>Pseudomonadota</taxon>
        <taxon>Betaproteobacteria</taxon>
        <taxon>Burkholderiales</taxon>
        <taxon>Alcaligenaceae</taxon>
        <taxon>Kerstersia</taxon>
    </lineage>
</organism>
<gene>
    <name evidence="1" type="ORF">EV679_2807</name>
</gene>
<evidence type="ECO:0000313" key="1">
    <source>
        <dbReference type="EMBL" id="RZS66653.1"/>
    </source>
</evidence>
<dbReference type="SUPFAM" id="SSF54637">
    <property type="entry name" value="Thioesterase/thiol ester dehydrase-isomerase"/>
    <property type="match status" value="1"/>
</dbReference>